<keyword evidence="5 13" id="KW-0812">Transmembrane</keyword>
<keyword evidence="4" id="KW-1003">Cell membrane</keyword>
<evidence type="ECO:0000256" key="2">
    <source>
        <dbReference type="ARBA" id="ARBA00009765"/>
    </source>
</evidence>
<evidence type="ECO:0000256" key="4">
    <source>
        <dbReference type="ARBA" id="ARBA00022475"/>
    </source>
</evidence>
<keyword evidence="15" id="KW-1185">Reference proteome</keyword>
<keyword evidence="9 13" id="KW-0472">Membrane</keyword>
<gene>
    <name evidence="14" type="ORF">A3K89_06950</name>
</gene>
<feature type="transmembrane region" description="Helical" evidence="13">
    <location>
        <begin position="339"/>
        <end position="359"/>
    </location>
</feature>
<feature type="compositionally biased region" description="Low complexity" evidence="12">
    <location>
        <begin position="10"/>
        <end position="21"/>
    </location>
</feature>
<evidence type="ECO:0000256" key="5">
    <source>
        <dbReference type="ARBA" id="ARBA00022692"/>
    </source>
</evidence>
<comment type="subcellular location">
    <subcellularLocation>
        <location evidence="1">Cell membrane</location>
        <topology evidence="1">Multi-pass membrane protein</topology>
    </subcellularLocation>
</comment>
<name>A0A177YAP0_9NOCA</name>
<dbReference type="SUPFAM" id="SSF143865">
    <property type="entry name" value="CorA soluble domain-like"/>
    <property type="match status" value="1"/>
</dbReference>
<comment type="caution">
    <text evidence="14">The sequence shown here is derived from an EMBL/GenBank/DDBJ whole genome shotgun (WGS) entry which is preliminary data.</text>
</comment>
<dbReference type="RefSeq" id="WP_068428097.1">
    <property type="nucleotide sequence ID" value="NZ_LVHI01000023.1"/>
</dbReference>
<dbReference type="PANTHER" id="PTHR46494:SF1">
    <property type="entry name" value="CORA FAMILY METAL ION TRANSPORTER (EUROFUNG)"/>
    <property type="match status" value="1"/>
</dbReference>
<evidence type="ECO:0000256" key="3">
    <source>
        <dbReference type="ARBA" id="ARBA00022448"/>
    </source>
</evidence>
<organism evidence="14 15">
    <name type="scientific">Rhodococcoides kyotonense</name>
    <dbReference type="NCBI Taxonomy" id="398843"/>
    <lineage>
        <taxon>Bacteria</taxon>
        <taxon>Bacillati</taxon>
        <taxon>Actinomycetota</taxon>
        <taxon>Actinomycetes</taxon>
        <taxon>Mycobacteriales</taxon>
        <taxon>Nocardiaceae</taxon>
        <taxon>Rhodococcoides</taxon>
    </lineage>
</organism>
<evidence type="ECO:0000256" key="10">
    <source>
        <dbReference type="ARBA" id="ARBA00034269"/>
    </source>
</evidence>
<keyword evidence="6" id="KW-0460">Magnesium</keyword>
<dbReference type="CDD" id="cd12830">
    <property type="entry name" value="MtCorA-like"/>
    <property type="match status" value="1"/>
</dbReference>
<dbReference type="GO" id="GO:0005886">
    <property type="term" value="C:plasma membrane"/>
    <property type="evidence" value="ECO:0007669"/>
    <property type="project" value="UniProtKB-SubCell"/>
</dbReference>
<evidence type="ECO:0000256" key="1">
    <source>
        <dbReference type="ARBA" id="ARBA00004651"/>
    </source>
</evidence>
<dbReference type="GO" id="GO:0015095">
    <property type="term" value="F:magnesium ion transmembrane transporter activity"/>
    <property type="evidence" value="ECO:0007669"/>
    <property type="project" value="TreeGrafter"/>
</dbReference>
<dbReference type="AlphaFoldDB" id="A0A177YAP0"/>
<dbReference type="Pfam" id="PF01544">
    <property type="entry name" value="CorA"/>
    <property type="match status" value="1"/>
</dbReference>
<dbReference type="GO" id="GO:0015087">
    <property type="term" value="F:cobalt ion transmembrane transporter activity"/>
    <property type="evidence" value="ECO:0007669"/>
    <property type="project" value="TreeGrafter"/>
</dbReference>
<evidence type="ECO:0000313" key="14">
    <source>
        <dbReference type="EMBL" id="OAK52553.1"/>
    </source>
</evidence>
<dbReference type="InterPro" id="IPR002523">
    <property type="entry name" value="MgTranspt_CorA/ZnTranspt_ZntB"/>
</dbReference>
<reference evidence="14 15" key="1">
    <citation type="submission" date="2016-03" db="EMBL/GenBank/DDBJ databases">
        <title>Genome sequence of Rhodococcus kyotonensis KB10.</title>
        <authorList>
            <person name="Jeong H."/>
            <person name="Hong C.E."/>
            <person name="Jo S.H."/>
            <person name="Park J.M."/>
        </authorList>
    </citation>
    <scope>NUCLEOTIDE SEQUENCE [LARGE SCALE GENOMIC DNA]</scope>
    <source>
        <strain evidence="14 15">KB10</strain>
    </source>
</reference>
<evidence type="ECO:0000256" key="7">
    <source>
        <dbReference type="ARBA" id="ARBA00022989"/>
    </source>
</evidence>
<evidence type="ECO:0000256" key="8">
    <source>
        <dbReference type="ARBA" id="ARBA00023065"/>
    </source>
</evidence>
<comment type="catalytic activity">
    <reaction evidence="10">
        <text>Mg(2+)(in) = Mg(2+)(out)</text>
        <dbReference type="Rhea" id="RHEA:29827"/>
        <dbReference type="ChEBI" id="CHEBI:18420"/>
    </reaction>
</comment>
<comment type="function">
    <text evidence="11">Mediates influx of magnesium ions. Alternates between open and closed states. Activated by low cytoplasmic Mg(2+) levels. Inactive when cytoplasmic Mg(2+) levels are high.</text>
</comment>
<feature type="region of interest" description="Disordered" evidence="12">
    <location>
        <begin position="1"/>
        <end position="30"/>
    </location>
</feature>
<keyword evidence="7 13" id="KW-1133">Transmembrane helix</keyword>
<dbReference type="InterPro" id="IPR045863">
    <property type="entry name" value="CorA_TM1_TM2"/>
</dbReference>
<dbReference type="GO" id="GO:0050897">
    <property type="term" value="F:cobalt ion binding"/>
    <property type="evidence" value="ECO:0007669"/>
    <property type="project" value="TreeGrafter"/>
</dbReference>
<accession>A0A177YAP0</accession>
<evidence type="ECO:0000313" key="15">
    <source>
        <dbReference type="Proteomes" id="UP000077519"/>
    </source>
</evidence>
<dbReference type="GO" id="GO:0000287">
    <property type="term" value="F:magnesium ion binding"/>
    <property type="evidence" value="ECO:0007669"/>
    <property type="project" value="TreeGrafter"/>
</dbReference>
<protein>
    <submittedName>
        <fullName evidence="14">Magnesium transporter</fullName>
    </submittedName>
</protein>
<dbReference type="Gene3D" id="1.20.58.340">
    <property type="entry name" value="Magnesium transport protein CorA, transmembrane region"/>
    <property type="match status" value="2"/>
</dbReference>
<proteinExistence type="inferred from homology"/>
<dbReference type="InterPro" id="IPR045861">
    <property type="entry name" value="CorA_cytoplasmic_dom"/>
</dbReference>
<feature type="transmembrane region" description="Helical" evidence="13">
    <location>
        <begin position="308"/>
        <end position="327"/>
    </location>
</feature>
<evidence type="ECO:0000256" key="11">
    <source>
        <dbReference type="ARBA" id="ARBA00045497"/>
    </source>
</evidence>
<keyword evidence="8" id="KW-0406">Ion transport</keyword>
<sequence>MPSLPPRPSLPSLHSLRPASRGQASGPKVPVPTARAIVDCAVYVDGHRLPGRFTHSAAIAEVRGRGEGFVWIGLHAPDEGQMTGVAEHYGLHELMVEDAVQAHQRPKLERYDDIAVLVLRTVSYVEHESVTTANEIVETGEIMVFLGRDFVLTVRHGEHSGLSGVRRDLEENPERLALGPSAVLHAVADHVVDQYLAVTSSIERDVDVMEEEVFSPAHHVPIENIYMLKREVVELRRSVSPLSTPLSQLVQSADTPVPKAVRRYLRDVLDHHTTVADRVAEFDEVLSSLVDAALARVTMQQNMDMRKISAWVAIAAVPTMVAGIYGMNFDNIPELHWTYGYYLVLGVVALFCGGLFRTFRRNHWL</sequence>
<evidence type="ECO:0000256" key="12">
    <source>
        <dbReference type="SAM" id="MobiDB-lite"/>
    </source>
</evidence>
<dbReference type="FunFam" id="1.20.58.340:FF:000004">
    <property type="entry name" value="Magnesium transport protein CorA"/>
    <property type="match status" value="1"/>
</dbReference>
<dbReference type="Gene3D" id="3.30.460.20">
    <property type="entry name" value="CorA soluble domain-like"/>
    <property type="match status" value="1"/>
</dbReference>
<keyword evidence="3" id="KW-0813">Transport</keyword>
<evidence type="ECO:0000256" key="6">
    <source>
        <dbReference type="ARBA" id="ARBA00022842"/>
    </source>
</evidence>
<evidence type="ECO:0000256" key="13">
    <source>
        <dbReference type="SAM" id="Phobius"/>
    </source>
</evidence>
<dbReference type="PANTHER" id="PTHR46494">
    <property type="entry name" value="CORA FAMILY METAL ION TRANSPORTER (EUROFUNG)"/>
    <property type="match status" value="1"/>
</dbReference>
<dbReference type="EMBL" id="LVHI01000023">
    <property type="protein sequence ID" value="OAK52553.1"/>
    <property type="molecule type" value="Genomic_DNA"/>
</dbReference>
<evidence type="ECO:0000256" key="9">
    <source>
        <dbReference type="ARBA" id="ARBA00023136"/>
    </source>
</evidence>
<dbReference type="SUPFAM" id="SSF144083">
    <property type="entry name" value="Magnesium transport protein CorA, transmembrane region"/>
    <property type="match status" value="1"/>
</dbReference>
<dbReference type="Proteomes" id="UP000077519">
    <property type="component" value="Unassembled WGS sequence"/>
</dbReference>
<comment type="similarity">
    <text evidence="2">Belongs to the CorA metal ion transporter (MIT) (TC 1.A.35) family.</text>
</comment>